<reference evidence="2" key="1">
    <citation type="submission" date="2018-01" db="EMBL/GenBank/DDBJ databases">
        <title>An insight into the sialome of Amazonian anophelines.</title>
        <authorList>
            <person name="Ribeiro J.M."/>
            <person name="Scarpassa V."/>
            <person name="Calvo E."/>
        </authorList>
    </citation>
    <scope>NUCLEOTIDE SEQUENCE</scope>
    <source>
        <tissue evidence="2">Salivary glands</tissue>
    </source>
</reference>
<dbReference type="EMBL" id="GGFM01012166">
    <property type="protein sequence ID" value="MBW32917.1"/>
    <property type="molecule type" value="Transcribed_RNA"/>
</dbReference>
<protein>
    <submittedName>
        <fullName evidence="2">Putative secreted peptide</fullName>
    </submittedName>
</protein>
<feature type="compositionally biased region" description="Basic and acidic residues" evidence="1">
    <location>
        <begin position="38"/>
        <end position="59"/>
    </location>
</feature>
<dbReference type="AlphaFoldDB" id="A0A2M3ZWH9"/>
<accession>A0A2M3ZWH9</accession>
<evidence type="ECO:0000313" key="2">
    <source>
        <dbReference type="EMBL" id="MBW32917.1"/>
    </source>
</evidence>
<sequence length="66" mass="7927">MFAAFFFFLWNRARYAQGHRRVMMNVSPHIEKASFSQEKQHSFDERSDPGRNREKERDTMMTPSSI</sequence>
<name>A0A2M3ZWH9_9DIPT</name>
<organism evidence="2">
    <name type="scientific">Anopheles braziliensis</name>
    <dbReference type="NCBI Taxonomy" id="58242"/>
    <lineage>
        <taxon>Eukaryota</taxon>
        <taxon>Metazoa</taxon>
        <taxon>Ecdysozoa</taxon>
        <taxon>Arthropoda</taxon>
        <taxon>Hexapoda</taxon>
        <taxon>Insecta</taxon>
        <taxon>Pterygota</taxon>
        <taxon>Neoptera</taxon>
        <taxon>Endopterygota</taxon>
        <taxon>Diptera</taxon>
        <taxon>Nematocera</taxon>
        <taxon>Culicoidea</taxon>
        <taxon>Culicidae</taxon>
        <taxon>Anophelinae</taxon>
        <taxon>Anopheles</taxon>
    </lineage>
</organism>
<evidence type="ECO:0000256" key="1">
    <source>
        <dbReference type="SAM" id="MobiDB-lite"/>
    </source>
</evidence>
<proteinExistence type="predicted"/>
<feature type="region of interest" description="Disordered" evidence="1">
    <location>
        <begin position="33"/>
        <end position="66"/>
    </location>
</feature>